<organism evidence="1 2">
    <name type="scientific">Thomasclavelia cocleata</name>
    <dbReference type="NCBI Taxonomy" id="69824"/>
    <lineage>
        <taxon>Bacteria</taxon>
        <taxon>Bacillati</taxon>
        <taxon>Bacillota</taxon>
        <taxon>Erysipelotrichia</taxon>
        <taxon>Erysipelotrichales</taxon>
        <taxon>Coprobacillaceae</taxon>
        <taxon>Thomasclavelia</taxon>
    </lineage>
</organism>
<dbReference type="Gene3D" id="2.40.50.140">
    <property type="entry name" value="Nucleic acid-binding proteins"/>
    <property type="match status" value="1"/>
</dbReference>
<proteinExistence type="predicted"/>
<dbReference type="InterPro" id="IPR012340">
    <property type="entry name" value="NA-bd_OB-fold"/>
</dbReference>
<accession>A0A829ZAD4</accession>
<evidence type="ECO:0000313" key="1">
    <source>
        <dbReference type="EMBL" id="GFI40932.1"/>
    </source>
</evidence>
<evidence type="ECO:0000313" key="2">
    <source>
        <dbReference type="Proteomes" id="UP000490821"/>
    </source>
</evidence>
<dbReference type="EMBL" id="BLMI01000109">
    <property type="protein sequence ID" value="GFI40932.1"/>
    <property type="molecule type" value="Genomic_DNA"/>
</dbReference>
<name>A0A829ZAD4_9FIRM</name>
<sequence>MIEIVDAFITKLCQENNQEYTPEKDYGDKYLDHDSSELYDIMYDKVMNNLDKYVERIEGTVVHYNNQKALGTISKYDEDGIFFRQADYVYDEEVQRHDKVEYTPIETFDNKKGIVTNKAILIITTEEYLDFGY</sequence>
<gene>
    <name evidence="1" type="ORF">IMSAGC017_00972</name>
</gene>
<protein>
    <submittedName>
        <fullName evidence="1">Uncharacterized protein</fullName>
    </submittedName>
</protein>
<reference evidence="1 2" key="1">
    <citation type="journal article" date="2020" name="Microbiome">
        <title>Single-cell genomics of uncultured bacteria reveals dietary fiber responders in the mouse gut microbiota.</title>
        <authorList>
            <person name="Chijiiwa R."/>
            <person name="Hosokawa M."/>
            <person name="Kogawa M."/>
            <person name="Nishikawa Y."/>
            <person name="Ide K."/>
            <person name="Sakanashi C."/>
            <person name="Takahashi K."/>
            <person name="Takeyama H."/>
        </authorList>
    </citation>
    <scope>NUCLEOTIDE SEQUENCE [LARGE SCALE GENOMIC DNA]</scope>
    <source>
        <strain evidence="1">IMSAGC_017</strain>
    </source>
</reference>
<dbReference type="AlphaFoldDB" id="A0A829ZAD4"/>
<comment type="caution">
    <text evidence="1">The sequence shown here is derived from an EMBL/GenBank/DDBJ whole genome shotgun (WGS) entry which is preliminary data.</text>
</comment>
<dbReference type="Proteomes" id="UP000490821">
    <property type="component" value="Unassembled WGS sequence"/>
</dbReference>